<feature type="region of interest" description="Disordered" evidence="2">
    <location>
        <begin position="389"/>
        <end position="444"/>
    </location>
</feature>
<dbReference type="Pfam" id="PF00077">
    <property type="entry name" value="RVP"/>
    <property type="match status" value="1"/>
</dbReference>
<evidence type="ECO:0000313" key="4">
    <source>
        <dbReference type="EMBL" id="CAC5426228.1"/>
    </source>
</evidence>
<feature type="region of interest" description="Disordered" evidence="2">
    <location>
        <begin position="537"/>
        <end position="584"/>
    </location>
</feature>
<feature type="compositionally biased region" description="Polar residues" evidence="2">
    <location>
        <begin position="541"/>
        <end position="550"/>
    </location>
</feature>
<sequence length="1589" mass="176451">MDSTLAVQRTVWNSQVDYKSTRSMPSCIDEDEYPTQEMDRCRISDDILSCCEESLLHSQTLQPEESSDKPDPPGQDQVFRCQENNQSVGIQHDNSESMIEVQLNQQPSQPPTEQDFYSQNRQTGNQHSRSLDNSVNYIQPPQQTVQLPVEHTINSNQQRHQTVQLPVEHTVNYHQQHQQAVQLPVEQTVNHSRSHNQANQLPVENTVHNTQPTQQTIQHSIRHTISNIQHQPQGTSMTNRQMPTQPTVNRSTPTTVIRSTKPVDQRATSQQPPHPTITDQVNTNLTPTSQGFQQPPSKQLVNRAAASGHPAPTRISEQQPVQHLHNVTAPLHQPQQPFGNIPYQQGRSDQPSTTQNLAQVTAQSCYYGAAPHLPVYPQQQPQQMYNNRPEAQFQDQRSISKVTSCSNSDSDSSSTTSGVVYRRSRHKSRNHRTHSRHSVSSRHVSAVEEEWFQHSRKAVQAHIAQGKTPDVKQALAPTPTAQVSDTPSVHGVGSSKSAIDTRVSQMEQQLRQQREEQQLSMQQMQSLLSSMATLNEEMRQSNRSNGTSPSRDYRADHTSRGRGQGRRGGYNNRSGNRRTQIPDGASFYCHKQGHYKSDCPELNNSPGRQPSKQNNQTARKSVTINVPEDSVTEGPSNGFTVVGTIGTARLLRVKVQVEDKLVTALIDTGSEVTIMQDKVFDSLKEQPYVIKETLMHGAGRDMQMTCRITNPTLFRIDDLLFSHQLYIAPIDCEMLLGHDFLVSNNVILNIGQGYMSINDKTVKLVLGGETPSAQPSVNRITIPTSVVVPPNSVMRMNCTVPVQDNDFVIEPNSKTALLIPRSVCAKGQSPVVCFMNVTDNPVRLQSGLEIAEAYAVTVIESMDDPQEPSVGTCSTNQQGTSSNGTPSQQEDLPNHLQELFTTSNETVPLARKRKQKPRLLKRVATAMMLLFDTPEKVSTLEQPAVPVKPAVIEDCCHTSSLHSIEPVVSQPTPECDLLPFSTGMELVFTPSTARIVMNSHSDCVVAATAQEEGITISGFSEEEIKTGQESDPDLMFILPYLKDGSEPLSNDLFLASPGAKSHWINKQILFMDDNGVLKSQPKTEGANTRLIVPASLRQTVMELSHELPSAGHQECQTLNPLDRAPTRAVRMKQGLGGQGVGIQPFDTSVLDQATHRRRDRREEPVQEGPVDNTVSLEVPVTPEVNVYREPEQGNPEETLEAREEIPAAQEEAPVAKKGEQSAPVPASTTPMAFKKVIPEAWKGKEDQVWTGPYSGYKERTWRVSDRDVACPVPECPVITRHLREHALADHLSPMFETRFSREVMQDQRFQRFRGHMVILLARWLTGQEDITSAEFVLWLQQRAGIPRGCRIQGPDMPPLQAVCSAMKWPQVSIYSLHPVNSPVVILYWRVILSVLRHLSPARKACVAVEEYRGNNSPSYDVICQMNWRFRSSPSVAEPVVAQSIPGVPVAQPTVQASVPVAQPTVQASVPVVQPTVQAIAPVVPLTVPEVQPAPKEDERKSAGRVTPTVEEPVTVAAPTSQESLVVLVYQNTKKMVTVTTMENAVAQARDLFDLEEQVVVLTYLGAEITRSVKMELLPAMTELVVSVKE</sequence>
<dbReference type="GO" id="GO:0006508">
    <property type="term" value="P:proteolysis"/>
    <property type="evidence" value="ECO:0007669"/>
    <property type="project" value="InterPro"/>
</dbReference>
<dbReference type="GO" id="GO:0008270">
    <property type="term" value="F:zinc ion binding"/>
    <property type="evidence" value="ECO:0007669"/>
    <property type="project" value="InterPro"/>
</dbReference>
<dbReference type="InterPro" id="IPR021109">
    <property type="entry name" value="Peptidase_aspartic_dom_sf"/>
</dbReference>
<feature type="region of interest" description="Disordered" evidence="2">
    <location>
        <begin position="231"/>
        <end position="314"/>
    </location>
</feature>
<dbReference type="PROSITE" id="PS00141">
    <property type="entry name" value="ASP_PROTEASE"/>
    <property type="match status" value="1"/>
</dbReference>
<evidence type="ECO:0000256" key="1">
    <source>
        <dbReference type="ARBA" id="ARBA00022801"/>
    </source>
</evidence>
<feature type="region of interest" description="Disordered" evidence="2">
    <location>
        <begin position="477"/>
        <end position="503"/>
    </location>
</feature>
<feature type="domain" description="Peptidase A2" evidence="3">
    <location>
        <begin position="662"/>
        <end position="699"/>
    </location>
</feature>
<feature type="compositionally biased region" description="Polar residues" evidence="2">
    <location>
        <begin position="393"/>
        <end position="402"/>
    </location>
</feature>
<name>A0A6J8F006_MYTCO</name>
<feature type="region of interest" description="Disordered" evidence="2">
    <location>
        <begin position="1207"/>
        <end position="1226"/>
    </location>
</feature>
<gene>
    <name evidence="4" type="ORF">MCOR_57960</name>
</gene>
<dbReference type="PROSITE" id="PS50175">
    <property type="entry name" value="ASP_PROT_RETROV"/>
    <property type="match status" value="1"/>
</dbReference>
<dbReference type="OrthoDB" id="6180460at2759"/>
<evidence type="ECO:0000313" key="5">
    <source>
        <dbReference type="Proteomes" id="UP000507470"/>
    </source>
</evidence>
<evidence type="ECO:0000256" key="2">
    <source>
        <dbReference type="SAM" id="MobiDB-lite"/>
    </source>
</evidence>
<dbReference type="SUPFAM" id="SSF57756">
    <property type="entry name" value="Retrovirus zinc finger-like domains"/>
    <property type="match status" value="1"/>
</dbReference>
<feature type="compositionally biased region" description="Low complexity" evidence="2">
    <location>
        <begin position="403"/>
        <end position="417"/>
    </location>
</feature>
<proteinExistence type="predicted"/>
<feature type="compositionally biased region" description="Low complexity" evidence="2">
    <location>
        <begin position="569"/>
        <end position="578"/>
    </location>
</feature>
<dbReference type="Gene3D" id="2.40.70.10">
    <property type="entry name" value="Acid Proteases"/>
    <property type="match status" value="1"/>
</dbReference>
<feature type="region of interest" description="Disordered" evidence="2">
    <location>
        <begin position="59"/>
        <end position="78"/>
    </location>
</feature>
<accession>A0A6J8F006</accession>
<dbReference type="InterPro" id="IPR036875">
    <property type="entry name" value="Znf_CCHC_sf"/>
</dbReference>
<organism evidence="4 5">
    <name type="scientific">Mytilus coruscus</name>
    <name type="common">Sea mussel</name>
    <dbReference type="NCBI Taxonomy" id="42192"/>
    <lineage>
        <taxon>Eukaryota</taxon>
        <taxon>Metazoa</taxon>
        <taxon>Spiralia</taxon>
        <taxon>Lophotrochozoa</taxon>
        <taxon>Mollusca</taxon>
        <taxon>Bivalvia</taxon>
        <taxon>Autobranchia</taxon>
        <taxon>Pteriomorphia</taxon>
        <taxon>Mytilida</taxon>
        <taxon>Mytiloidea</taxon>
        <taxon>Mytilidae</taxon>
        <taxon>Mytilinae</taxon>
        <taxon>Mytilus</taxon>
    </lineage>
</organism>
<dbReference type="SUPFAM" id="SSF50630">
    <property type="entry name" value="Acid proteases"/>
    <property type="match status" value="1"/>
</dbReference>
<dbReference type="InterPro" id="IPR001995">
    <property type="entry name" value="Peptidase_A2_cat"/>
</dbReference>
<feature type="region of interest" description="Disordered" evidence="2">
    <location>
        <begin position="102"/>
        <end position="134"/>
    </location>
</feature>
<dbReference type="CDD" id="cd00303">
    <property type="entry name" value="retropepsin_like"/>
    <property type="match status" value="1"/>
</dbReference>
<dbReference type="GO" id="GO:0003676">
    <property type="term" value="F:nucleic acid binding"/>
    <property type="evidence" value="ECO:0007669"/>
    <property type="project" value="InterPro"/>
</dbReference>
<dbReference type="GO" id="GO:0004190">
    <property type="term" value="F:aspartic-type endopeptidase activity"/>
    <property type="evidence" value="ECO:0007669"/>
    <property type="project" value="InterPro"/>
</dbReference>
<feature type="region of interest" description="Disordered" evidence="2">
    <location>
        <begin position="865"/>
        <end position="891"/>
    </location>
</feature>
<evidence type="ECO:0000259" key="3">
    <source>
        <dbReference type="PROSITE" id="PS50175"/>
    </source>
</evidence>
<keyword evidence="1" id="KW-0378">Hydrolase</keyword>
<feature type="compositionally biased region" description="Basic residues" evidence="2">
    <location>
        <begin position="422"/>
        <end position="440"/>
    </location>
</feature>
<feature type="region of interest" description="Disordered" evidence="2">
    <location>
        <begin position="598"/>
        <end position="621"/>
    </location>
</feature>
<dbReference type="Gene3D" id="4.10.60.10">
    <property type="entry name" value="Zinc finger, CCHC-type"/>
    <property type="match status" value="1"/>
</dbReference>
<keyword evidence="5" id="KW-1185">Reference proteome</keyword>
<feature type="compositionally biased region" description="Polar residues" evidence="2">
    <location>
        <begin position="231"/>
        <end position="258"/>
    </location>
</feature>
<dbReference type="EMBL" id="CACVKT020010409">
    <property type="protein sequence ID" value="CAC5426228.1"/>
    <property type="molecule type" value="Genomic_DNA"/>
</dbReference>
<feature type="compositionally biased region" description="Polar residues" evidence="2">
    <location>
        <begin position="266"/>
        <end position="300"/>
    </location>
</feature>
<feature type="compositionally biased region" description="Polar residues" evidence="2">
    <location>
        <begin position="869"/>
        <end position="891"/>
    </location>
</feature>
<dbReference type="Proteomes" id="UP000507470">
    <property type="component" value="Unassembled WGS sequence"/>
</dbReference>
<dbReference type="InterPro" id="IPR018061">
    <property type="entry name" value="Retropepsins"/>
</dbReference>
<feature type="region of interest" description="Disordered" evidence="2">
    <location>
        <begin position="336"/>
        <end position="356"/>
    </location>
</feature>
<feature type="compositionally biased region" description="Polar residues" evidence="2">
    <location>
        <begin position="602"/>
        <end position="621"/>
    </location>
</feature>
<reference evidence="4 5" key="1">
    <citation type="submission" date="2020-06" db="EMBL/GenBank/DDBJ databases">
        <authorList>
            <person name="Li R."/>
            <person name="Bekaert M."/>
        </authorList>
    </citation>
    <scope>NUCLEOTIDE SEQUENCE [LARGE SCALE GENOMIC DNA]</scope>
    <source>
        <strain evidence="5">wild</strain>
    </source>
</reference>
<protein>
    <recommendedName>
        <fullName evidence="3">Peptidase A2 domain-containing protein</fullName>
    </recommendedName>
</protein>
<dbReference type="InterPro" id="IPR001969">
    <property type="entry name" value="Aspartic_peptidase_AS"/>
</dbReference>